<dbReference type="eggNOG" id="COG4695">
    <property type="taxonomic scope" value="Bacteria"/>
</dbReference>
<dbReference type="Gene3D" id="3.40.140.120">
    <property type="match status" value="1"/>
</dbReference>
<organism evidence="1 2">
    <name type="scientific">Sediminispirochaeta smaragdinae (strain DSM 11293 / JCM 15392 / SEBR 4228)</name>
    <name type="common">Spirochaeta smaragdinae</name>
    <dbReference type="NCBI Taxonomy" id="573413"/>
    <lineage>
        <taxon>Bacteria</taxon>
        <taxon>Pseudomonadati</taxon>
        <taxon>Spirochaetota</taxon>
        <taxon>Spirochaetia</taxon>
        <taxon>Spirochaetales</taxon>
        <taxon>Spirochaetaceae</taxon>
        <taxon>Sediminispirochaeta</taxon>
    </lineage>
</organism>
<dbReference type="OrthoDB" id="9765386at2"/>
<keyword evidence="2" id="KW-1185">Reference proteome</keyword>
<dbReference type="KEGG" id="ssm:Spirs_2498"/>
<dbReference type="Pfam" id="PF04860">
    <property type="entry name" value="Phage_portal"/>
    <property type="match status" value="1"/>
</dbReference>
<dbReference type="NCBIfam" id="TIGR01537">
    <property type="entry name" value="portal_HK97"/>
    <property type="match status" value="1"/>
</dbReference>
<dbReference type="InterPro" id="IPR006944">
    <property type="entry name" value="Phage/GTA_portal"/>
</dbReference>
<evidence type="ECO:0000313" key="2">
    <source>
        <dbReference type="Proteomes" id="UP000002318"/>
    </source>
</evidence>
<dbReference type="Gene3D" id="1.20.1270.210">
    <property type="match status" value="1"/>
</dbReference>
<sequence length="538" mass="59857">MSLFSDLRGAIGGLKAIAKMRGSLENPEIPLSSPEVVSYFEGEPTSTGVAVNEKSAMGVASVLACVRVLSESVGSLSLETYRRTGNGGKMRATDHPAYRILKVRPNPFMSGINYRELAMKQLVMRGNHYAEIEFDRDGYPVALWPLAPEQTTVVYTERQSIVYVTTIGNQRIGLPSYRVLHISALGDGIKGRGLLDYSKETVGYAAALDRYEGTFFSNGAHPSGFLSHPSKLTPEAKTRLKTAWQMAYGGLSNAHRTAVLEEGIKWEKTSVSPEEAQAIEARKFTRSEIAGILRVPAHFINDLEHATFSNIEHLNISFLVHSLRPWLVRFEQEMNYKLFAGEPEVFVEFNFDSLLRGDKKSRAEALEIERRNGIITPNEWRQMENKNPIESEYGDSFVVQMNNAMITEAGDVVPLSAPSAGSQERGGQKAAREIALEYLRSTVSRIARREARSLSAWMKKSEMQVVGDAEAVRAFYADEGKSFVEQLSALEPSLRRAGLCFDAEGYTERSIRLFDSGGFEDWEARRLEAEIRSLGDEG</sequence>
<dbReference type="AlphaFoldDB" id="E1R3I0"/>
<dbReference type="HOGENOM" id="CLU_033789_0_1_12"/>
<evidence type="ECO:0000313" key="1">
    <source>
        <dbReference type="EMBL" id="ADK81611.1"/>
    </source>
</evidence>
<accession>E1R3I0</accession>
<name>E1R3I0_SEDSS</name>
<dbReference type="STRING" id="573413.Spirs_2498"/>
<reference evidence="1 2" key="1">
    <citation type="journal article" date="2010" name="Stand. Genomic Sci.">
        <title>Complete genome sequence of Spirochaeta smaragdinae type strain (SEBR 4228).</title>
        <authorList>
            <person name="Mavromatis K."/>
            <person name="Yasawong M."/>
            <person name="Chertkov O."/>
            <person name="Lapidus A."/>
            <person name="Lucas S."/>
            <person name="Nolan M."/>
            <person name="Del Rio T.G."/>
            <person name="Tice H."/>
            <person name="Cheng J.F."/>
            <person name="Pitluck S."/>
            <person name="Liolios K."/>
            <person name="Ivanova N."/>
            <person name="Tapia R."/>
            <person name="Han C."/>
            <person name="Bruce D."/>
            <person name="Goodwin L."/>
            <person name="Pati A."/>
            <person name="Chen A."/>
            <person name="Palaniappan K."/>
            <person name="Land M."/>
            <person name="Hauser L."/>
            <person name="Chang Y.J."/>
            <person name="Jeffries C.D."/>
            <person name="Detter J.C."/>
            <person name="Rohde M."/>
            <person name="Brambilla E."/>
            <person name="Spring S."/>
            <person name="Goker M."/>
            <person name="Sikorski J."/>
            <person name="Woyke T."/>
            <person name="Bristow J."/>
            <person name="Eisen J.A."/>
            <person name="Markowitz V."/>
            <person name="Hugenholtz P."/>
            <person name="Klenk H.P."/>
            <person name="Kyrpides N.C."/>
        </authorList>
    </citation>
    <scope>NUCLEOTIDE SEQUENCE [LARGE SCALE GENOMIC DNA]</scope>
    <source>
        <strain evidence="2">DSM 11293 / JCM 15392 / SEBR 4228</strain>
    </source>
</reference>
<dbReference type="InterPro" id="IPR006427">
    <property type="entry name" value="Portal_HK97"/>
</dbReference>
<proteinExistence type="predicted"/>
<dbReference type="Proteomes" id="UP000002318">
    <property type="component" value="Chromosome"/>
</dbReference>
<protein>
    <submittedName>
        <fullName evidence="1">Phage portal protein, HK97 family</fullName>
    </submittedName>
</protein>
<dbReference type="RefSeq" id="WP_013255073.1">
    <property type="nucleotide sequence ID" value="NC_014364.1"/>
</dbReference>
<gene>
    <name evidence="1" type="ordered locus">Spirs_2498</name>
</gene>
<dbReference type="EMBL" id="CP002116">
    <property type="protein sequence ID" value="ADK81611.1"/>
    <property type="molecule type" value="Genomic_DNA"/>
</dbReference>
<dbReference type="Gene3D" id="3.30.1120.70">
    <property type="match status" value="1"/>
</dbReference>